<evidence type="ECO:0000256" key="1">
    <source>
        <dbReference type="ARBA" id="ARBA00004651"/>
    </source>
</evidence>
<feature type="transmembrane region" description="Helical" evidence="8">
    <location>
        <begin position="35"/>
        <end position="58"/>
    </location>
</feature>
<evidence type="ECO:0000256" key="5">
    <source>
        <dbReference type="ARBA" id="ARBA00022692"/>
    </source>
</evidence>
<dbReference type="Gene3D" id="1.10.3720.10">
    <property type="entry name" value="MetI-like"/>
    <property type="match status" value="1"/>
</dbReference>
<proteinExistence type="inferred from homology"/>
<dbReference type="Proteomes" id="UP000291838">
    <property type="component" value="Unassembled WGS sequence"/>
</dbReference>
<comment type="caution">
    <text evidence="10">The sequence shown here is derived from an EMBL/GenBank/DDBJ whole genome shotgun (WGS) entry which is preliminary data.</text>
</comment>
<feature type="transmembrane region" description="Helical" evidence="8">
    <location>
        <begin position="284"/>
        <end position="305"/>
    </location>
</feature>
<evidence type="ECO:0000256" key="7">
    <source>
        <dbReference type="ARBA" id="ARBA00023136"/>
    </source>
</evidence>
<dbReference type="GO" id="GO:0005886">
    <property type="term" value="C:plasma membrane"/>
    <property type="evidence" value="ECO:0007669"/>
    <property type="project" value="UniProtKB-SubCell"/>
</dbReference>
<dbReference type="RefSeq" id="WP_129473866.1">
    <property type="nucleotide sequence ID" value="NZ_SDWS01000002.1"/>
</dbReference>
<evidence type="ECO:0000256" key="3">
    <source>
        <dbReference type="ARBA" id="ARBA00022448"/>
    </source>
</evidence>
<evidence type="ECO:0000256" key="6">
    <source>
        <dbReference type="ARBA" id="ARBA00022989"/>
    </source>
</evidence>
<dbReference type="PROSITE" id="PS50928">
    <property type="entry name" value="ABC_TM1"/>
    <property type="match status" value="1"/>
</dbReference>
<accession>A0A4Q2RT70</accession>
<keyword evidence="7 8" id="KW-0472">Membrane</keyword>
<evidence type="ECO:0000256" key="8">
    <source>
        <dbReference type="RuleBase" id="RU363032"/>
    </source>
</evidence>
<dbReference type="OrthoDB" id="9810794at2"/>
<dbReference type="CDD" id="cd06261">
    <property type="entry name" value="TM_PBP2"/>
    <property type="match status" value="1"/>
</dbReference>
<dbReference type="InterPro" id="IPR000515">
    <property type="entry name" value="MetI-like"/>
</dbReference>
<dbReference type="AlphaFoldDB" id="A0A4Q2RT70"/>
<keyword evidence="3 8" id="KW-0813">Transport</keyword>
<keyword evidence="11" id="KW-1185">Reference proteome</keyword>
<dbReference type="EMBL" id="SDWS01000002">
    <property type="protein sequence ID" value="RYB92260.1"/>
    <property type="molecule type" value="Genomic_DNA"/>
</dbReference>
<evidence type="ECO:0000313" key="11">
    <source>
        <dbReference type="Proteomes" id="UP000291838"/>
    </source>
</evidence>
<dbReference type="PANTHER" id="PTHR42929:SF1">
    <property type="entry name" value="INNER MEMBRANE ABC TRANSPORTER PERMEASE PROTEIN YDCU-RELATED"/>
    <property type="match status" value="1"/>
</dbReference>
<feature type="transmembrane region" description="Helical" evidence="8">
    <location>
        <begin position="94"/>
        <end position="117"/>
    </location>
</feature>
<reference evidence="10 11" key="1">
    <citation type="submission" date="2019-01" db="EMBL/GenBank/DDBJ databases">
        <title>Novel species of Nocardioides.</title>
        <authorList>
            <person name="Liu Q."/>
            <person name="Xin Y.-H."/>
        </authorList>
    </citation>
    <scope>NUCLEOTIDE SEQUENCE [LARGE SCALE GENOMIC DNA]</scope>
    <source>
        <strain evidence="10 11">HLT3-15</strain>
    </source>
</reference>
<keyword evidence="5 8" id="KW-0812">Transmembrane</keyword>
<keyword evidence="4" id="KW-1003">Cell membrane</keyword>
<evidence type="ECO:0000256" key="2">
    <source>
        <dbReference type="ARBA" id="ARBA00007069"/>
    </source>
</evidence>
<gene>
    <name evidence="10" type="ORF">EUA06_04670</name>
</gene>
<feature type="transmembrane region" description="Helical" evidence="8">
    <location>
        <begin position="225"/>
        <end position="249"/>
    </location>
</feature>
<comment type="similarity">
    <text evidence="2">Belongs to the binding-protein-dependent transport system permease family. CysTW subfamily.</text>
</comment>
<dbReference type="PANTHER" id="PTHR42929">
    <property type="entry name" value="INNER MEMBRANE ABC TRANSPORTER PERMEASE PROTEIN YDCU-RELATED-RELATED"/>
    <property type="match status" value="1"/>
</dbReference>
<comment type="subcellular location">
    <subcellularLocation>
        <location evidence="1 8">Cell membrane</location>
        <topology evidence="1 8">Multi-pass membrane protein</topology>
    </subcellularLocation>
</comment>
<sequence length="316" mass="34387">MAKRLAGRKILRLSSAPDADAAYPRGFWHALGAPGVAWFALWVLVPAYTIVAVSMGYVSDSMLPVPEWDPRYWNLETLSAVVREMAPGGIFAKVLMNTVTYVLGALVLCVLIGYPVAYYIAKQAGRWKVLLIVLLTIPFWTSYLMRMLAWIGLLSTDGYTNRLLMSIGILDEPYGWLEGHSFVVVISLAYGYLPYFILPLLASLDRIDDRLIDAGKDLGLSSVQTFIRVILPLSKAPLIAASTVAILPMCGDFYTTNLMSGSPATAMIGNQIQVLAQGGPQQNVGASLALLLQLALILLLSYYLYSSSKATKAVAA</sequence>
<name>A0A4Q2RT70_9ACTN</name>
<keyword evidence="6 8" id="KW-1133">Transmembrane helix</keyword>
<dbReference type="Pfam" id="PF00528">
    <property type="entry name" value="BPD_transp_1"/>
    <property type="match status" value="1"/>
</dbReference>
<evidence type="ECO:0000313" key="10">
    <source>
        <dbReference type="EMBL" id="RYB92260.1"/>
    </source>
</evidence>
<feature type="transmembrane region" description="Helical" evidence="8">
    <location>
        <begin position="182"/>
        <end position="204"/>
    </location>
</feature>
<feature type="domain" description="ABC transmembrane type-1" evidence="9">
    <location>
        <begin position="95"/>
        <end position="305"/>
    </location>
</feature>
<organism evidence="10 11">
    <name type="scientific">Nocardioides glacieisoli</name>
    <dbReference type="NCBI Taxonomy" id="1168730"/>
    <lineage>
        <taxon>Bacteria</taxon>
        <taxon>Bacillati</taxon>
        <taxon>Actinomycetota</taxon>
        <taxon>Actinomycetes</taxon>
        <taxon>Propionibacteriales</taxon>
        <taxon>Nocardioidaceae</taxon>
        <taxon>Nocardioides</taxon>
    </lineage>
</organism>
<evidence type="ECO:0000259" key="9">
    <source>
        <dbReference type="PROSITE" id="PS50928"/>
    </source>
</evidence>
<dbReference type="SUPFAM" id="SSF161098">
    <property type="entry name" value="MetI-like"/>
    <property type="match status" value="1"/>
</dbReference>
<evidence type="ECO:0000256" key="4">
    <source>
        <dbReference type="ARBA" id="ARBA00022475"/>
    </source>
</evidence>
<dbReference type="InterPro" id="IPR035906">
    <property type="entry name" value="MetI-like_sf"/>
</dbReference>
<feature type="transmembrane region" description="Helical" evidence="8">
    <location>
        <begin position="129"/>
        <end position="153"/>
    </location>
</feature>
<protein>
    <submittedName>
        <fullName evidence="10">ABC transporter permease</fullName>
    </submittedName>
</protein>
<dbReference type="GO" id="GO:0055085">
    <property type="term" value="P:transmembrane transport"/>
    <property type="evidence" value="ECO:0007669"/>
    <property type="project" value="InterPro"/>
</dbReference>